<evidence type="ECO:0000256" key="1">
    <source>
        <dbReference type="SAM" id="Coils"/>
    </source>
</evidence>
<organism evidence="2 3">
    <name type="scientific">Pseudocohnilembus persalinus</name>
    <name type="common">Ciliate</name>
    <dbReference type="NCBI Taxonomy" id="266149"/>
    <lineage>
        <taxon>Eukaryota</taxon>
        <taxon>Sar</taxon>
        <taxon>Alveolata</taxon>
        <taxon>Ciliophora</taxon>
        <taxon>Intramacronucleata</taxon>
        <taxon>Oligohymenophorea</taxon>
        <taxon>Scuticociliatia</taxon>
        <taxon>Philasterida</taxon>
        <taxon>Pseudocohnilembidae</taxon>
        <taxon>Pseudocohnilembus</taxon>
    </lineage>
</organism>
<accession>A0A0V0QRS6</accession>
<feature type="coiled-coil region" evidence="1">
    <location>
        <begin position="40"/>
        <end position="95"/>
    </location>
</feature>
<dbReference type="InParanoid" id="A0A0V0QRS6"/>
<reference evidence="2 3" key="1">
    <citation type="journal article" date="2015" name="Sci. Rep.">
        <title>Genome of the facultative scuticociliatosis pathogen Pseudocohnilembus persalinus provides insight into its virulence through horizontal gene transfer.</title>
        <authorList>
            <person name="Xiong J."/>
            <person name="Wang G."/>
            <person name="Cheng J."/>
            <person name="Tian M."/>
            <person name="Pan X."/>
            <person name="Warren A."/>
            <person name="Jiang C."/>
            <person name="Yuan D."/>
            <person name="Miao W."/>
        </authorList>
    </citation>
    <scope>NUCLEOTIDE SEQUENCE [LARGE SCALE GENOMIC DNA]</scope>
    <source>
        <strain evidence="2">36N120E</strain>
    </source>
</reference>
<dbReference type="EMBL" id="LDAU01000110">
    <property type="protein sequence ID" value="KRX04823.1"/>
    <property type="molecule type" value="Genomic_DNA"/>
</dbReference>
<comment type="caution">
    <text evidence="2">The sequence shown here is derived from an EMBL/GenBank/DDBJ whole genome shotgun (WGS) entry which is preliminary data.</text>
</comment>
<dbReference type="AlphaFoldDB" id="A0A0V0QRS6"/>
<dbReference type="Proteomes" id="UP000054937">
    <property type="component" value="Unassembled WGS sequence"/>
</dbReference>
<protein>
    <submittedName>
        <fullName evidence="2">Uncharacterized protein</fullName>
    </submittedName>
</protein>
<sequence length="433" mass="50996">MQYQSDTKAAKNSINSDLIPRDSLAMRLTLDPRSFDVNEKKKLKEKLKILKDAVLEERRLKNEIKNNYDEVRSNYEKAIQELESKDQDIIKKQNEISKFRELLILERNQKEKFKEMAENGKGMQNGQYIDYNNTNQSQLKQIQGQTHLNQSSLLSNVSSLFGFGGHSQQLIKEEQYKDLLEKFQKINFQYERLEEKYQEQEDLNLQQMSAYEDKVKIVKDEKEQLEIEFRENQKLLEDLQETNKILVNQQSDIKRDNQTFLKKIEDLNNKLNEITKQFTQQEKQIKEYQNEIVNLENKTNSQALELESKTQTLNSINNVVMAQKQENEELLKKLDDIYQKKQNKDSELNILCYNFKRLQGLSHIDTQLEQGKKVLDFECSSETLISTSEQIKKFKRRAPKSKKKPIINAQLNIVSQGKNQGSLINGVFSMFKN</sequence>
<proteinExistence type="predicted"/>
<evidence type="ECO:0000313" key="3">
    <source>
        <dbReference type="Proteomes" id="UP000054937"/>
    </source>
</evidence>
<feature type="coiled-coil region" evidence="1">
    <location>
        <begin position="176"/>
        <end position="347"/>
    </location>
</feature>
<keyword evidence="3" id="KW-1185">Reference proteome</keyword>
<evidence type="ECO:0000313" key="2">
    <source>
        <dbReference type="EMBL" id="KRX04823.1"/>
    </source>
</evidence>
<name>A0A0V0QRS6_PSEPJ</name>
<gene>
    <name evidence="2" type="ORF">PPERSA_06457</name>
</gene>
<dbReference type="OMA" id="MKHERES"/>
<keyword evidence="1" id="KW-0175">Coiled coil</keyword>